<proteinExistence type="predicted"/>
<organism evidence="1 2">
    <name type="scientific">Candidatus Propionivibrio dominans</name>
    <dbReference type="NCBI Taxonomy" id="2954373"/>
    <lineage>
        <taxon>Bacteria</taxon>
        <taxon>Pseudomonadati</taxon>
        <taxon>Pseudomonadota</taxon>
        <taxon>Betaproteobacteria</taxon>
        <taxon>Rhodocyclales</taxon>
        <taxon>Rhodocyclaceae</taxon>
        <taxon>Propionivibrio</taxon>
    </lineage>
</organism>
<dbReference type="AlphaFoldDB" id="A0A9D7I7B9"/>
<evidence type="ECO:0000313" key="2">
    <source>
        <dbReference type="Proteomes" id="UP000886602"/>
    </source>
</evidence>
<reference evidence="1" key="1">
    <citation type="submission" date="2020-10" db="EMBL/GenBank/DDBJ databases">
        <title>Connecting structure to function with the recovery of over 1000 high-quality activated sludge metagenome-assembled genomes encoding full-length rRNA genes using long-read sequencing.</title>
        <authorList>
            <person name="Singleton C.M."/>
            <person name="Petriglieri F."/>
            <person name="Kristensen J.M."/>
            <person name="Kirkegaard R.H."/>
            <person name="Michaelsen T.Y."/>
            <person name="Andersen M.H."/>
            <person name="Karst S.M."/>
            <person name="Dueholm M.S."/>
            <person name="Nielsen P.H."/>
            <person name="Albertsen M."/>
        </authorList>
    </citation>
    <scope>NUCLEOTIDE SEQUENCE</scope>
    <source>
        <strain evidence="1">EsbW_18-Q3-R4-48_MAXAC.044</strain>
    </source>
</reference>
<dbReference type="EMBL" id="JADJNC010000011">
    <property type="protein sequence ID" value="MBK7423121.1"/>
    <property type="molecule type" value="Genomic_DNA"/>
</dbReference>
<gene>
    <name evidence="1" type="ORF">IPJ48_08505</name>
</gene>
<name>A0A9D7I7B9_9RHOO</name>
<evidence type="ECO:0000313" key="1">
    <source>
        <dbReference type="EMBL" id="MBK7423121.1"/>
    </source>
</evidence>
<protein>
    <submittedName>
        <fullName evidence="1">Uncharacterized protein</fullName>
    </submittedName>
</protein>
<dbReference type="Proteomes" id="UP000886602">
    <property type="component" value="Unassembled WGS sequence"/>
</dbReference>
<comment type="caution">
    <text evidence="1">The sequence shown here is derived from an EMBL/GenBank/DDBJ whole genome shotgun (WGS) entry which is preliminary data.</text>
</comment>
<sequence length="86" mass="9702">MQRSDTIVIDPGWHLRAAMRHRVGQVISAQIDSGIVRIEDGDQAQLVQAIPESGNAHEVLRAKRTTRDCKILDQVGKRSRAFHHRP</sequence>
<accession>A0A9D7I7B9</accession>